<dbReference type="AlphaFoldDB" id="A0A128A4S4"/>
<keyword evidence="2" id="KW-1185">Reference proteome</keyword>
<evidence type="ECO:0000313" key="2">
    <source>
        <dbReference type="Proteomes" id="UP000196239"/>
    </source>
</evidence>
<dbReference type="Proteomes" id="UP000196239">
    <property type="component" value="Chromosome 1"/>
</dbReference>
<proteinExistence type="predicted"/>
<dbReference type="EMBL" id="LN890280">
    <property type="protein sequence ID" value="CUR52340.1"/>
    <property type="molecule type" value="Genomic_DNA"/>
</dbReference>
<accession>A0A128A4S4</accession>
<reference evidence="2" key="1">
    <citation type="submission" date="2015-10" db="EMBL/GenBank/DDBJ databases">
        <authorList>
            <person name="Lehtovirta-Morley L.E."/>
            <person name="Vieille C."/>
        </authorList>
    </citation>
    <scope>NUCLEOTIDE SEQUENCE [LARGE SCALE GENOMIC DNA]</scope>
</reference>
<gene>
    <name evidence="1" type="ORF">NDEV_1578</name>
</gene>
<dbReference type="KEGG" id="ndv:NDEV_1578"/>
<name>A0A128A4S4_9ARCH</name>
<sequence length="136" mass="15579">MAFFEDFCKSVVALDKKIRFAGIADGDGTLEGASEREGLAPIMKPEERAQYAITAATRQYTRLRWEYLLGRISYASSHYSKIIRATIPIADENRRLAHVLLLSFDPDADDFHQIITKKIIPLVKQNMERFMQEAQK</sequence>
<organism evidence="1 2">
    <name type="scientific">Nitrosotalea devaniterrae</name>
    <dbReference type="NCBI Taxonomy" id="1078905"/>
    <lineage>
        <taxon>Archaea</taxon>
        <taxon>Nitrososphaerota</taxon>
        <taxon>Nitrososphaeria</taxon>
        <taxon>Nitrosotaleales</taxon>
        <taxon>Nitrosotaleaceae</taxon>
        <taxon>Nitrosotalea</taxon>
    </lineage>
</organism>
<protein>
    <submittedName>
        <fullName evidence="1">Uncharacterized protein</fullName>
    </submittedName>
</protein>
<evidence type="ECO:0000313" key="1">
    <source>
        <dbReference type="EMBL" id="CUR52340.1"/>
    </source>
</evidence>